<dbReference type="AlphaFoldDB" id="A7HV83"/>
<dbReference type="KEGG" id="pla:Plav_2202"/>
<dbReference type="eggNOG" id="COG2215">
    <property type="taxonomic scope" value="Bacteria"/>
</dbReference>
<feature type="transmembrane region" description="Helical" evidence="13">
    <location>
        <begin position="113"/>
        <end position="139"/>
    </location>
</feature>
<keyword evidence="6" id="KW-0533">Nickel</keyword>
<evidence type="ECO:0000256" key="4">
    <source>
        <dbReference type="ARBA" id="ARBA00022448"/>
    </source>
</evidence>
<evidence type="ECO:0000256" key="6">
    <source>
        <dbReference type="ARBA" id="ARBA00022596"/>
    </source>
</evidence>
<evidence type="ECO:0000256" key="12">
    <source>
        <dbReference type="ARBA" id="ARBA00023285"/>
    </source>
</evidence>
<keyword evidence="5" id="KW-1003">Cell membrane</keyword>
<dbReference type="EMBL" id="CP000774">
    <property type="protein sequence ID" value="ABS63816.1"/>
    <property type="molecule type" value="Genomic_DNA"/>
</dbReference>
<feature type="transmembrane region" description="Helical" evidence="13">
    <location>
        <begin position="72"/>
        <end position="92"/>
    </location>
</feature>
<keyword evidence="12" id="KW-0170">Cobalt</keyword>
<evidence type="ECO:0000256" key="3">
    <source>
        <dbReference type="ARBA" id="ARBA00022426"/>
    </source>
</evidence>
<dbReference type="PANTHER" id="PTHR40659">
    <property type="entry name" value="NICKEL/COBALT EFFLUX SYSTEM RCNA"/>
    <property type="match status" value="1"/>
</dbReference>
<dbReference type="GO" id="GO:0046583">
    <property type="term" value="F:monoatomic cation efflux transmembrane transporter activity"/>
    <property type="evidence" value="ECO:0007669"/>
    <property type="project" value="TreeGrafter"/>
</dbReference>
<evidence type="ECO:0000256" key="7">
    <source>
        <dbReference type="ARBA" id="ARBA00022692"/>
    </source>
</evidence>
<dbReference type="InterPro" id="IPR011541">
    <property type="entry name" value="Ni/Co_transpt_high_affinity"/>
</dbReference>
<dbReference type="GO" id="GO:0010045">
    <property type="term" value="P:response to nickel cation"/>
    <property type="evidence" value="ECO:0007669"/>
    <property type="project" value="TreeGrafter"/>
</dbReference>
<evidence type="ECO:0000313" key="15">
    <source>
        <dbReference type="Proteomes" id="UP000006377"/>
    </source>
</evidence>
<keyword evidence="8 13" id="KW-1133">Transmembrane helix</keyword>
<keyword evidence="15" id="KW-1185">Reference proteome</keyword>
<dbReference type="PANTHER" id="PTHR40659:SF1">
    <property type="entry name" value="NICKEL_COBALT EFFLUX SYSTEM RCNA"/>
    <property type="match status" value="1"/>
</dbReference>
<protein>
    <recommendedName>
        <fullName evidence="13">Nickel/cobalt efflux system</fullName>
    </recommendedName>
</protein>
<feature type="transmembrane region" description="Helical" evidence="13">
    <location>
        <begin position="151"/>
        <end position="169"/>
    </location>
</feature>
<evidence type="ECO:0000256" key="8">
    <source>
        <dbReference type="ARBA" id="ARBA00022989"/>
    </source>
</evidence>
<name>A7HV83_PARL1</name>
<keyword evidence="4 13" id="KW-0813">Transport</keyword>
<dbReference type="GO" id="GO:0032025">
    <property type="term" value="P:response to cobalt ion"/>
    <property type="evidence" value="ECO:0007669"/>
    <property type="project" value="TreeGrafter"/>
</dbReference>
<dbReference type="Proteomes" id="UP000006377">
    <property type="component" value="Chromosome"/>
</dbReference>
<dbReference type="GO" id="GO:0015099">
    <property type="term" value="F:nickel cation transmembrane transporter activity"/>
    <property type="evidence" value="ECO:0007669"/>
    <property type="project" value="UniProtKB-UniRule"/>
</dbReference>
<comment type="subcellular location">
    <subcellularLocation>
        <location evidence="2 13">Cell membrane</location>
        <topology evidence="2 13">Multi-pass membrane protein</topology>
    </subcellularLocation>
</comment>
<dbReference type="GO" id="GO:0006824">
    <property type="term" value="P:cobalt ion transport"/>
    <property type="evidence" value="ECO:0007669"/>
    <property type="project" value="UniProtKB-KW"/>
</dbReference>
<gene>
    <name evidence="14" type="ordered locus">Plav_2202</name>
</gene>
<evidence type="ECO:0000256" key="1">
    <source>
        <dbReference type="ARBA" id="ARBA00002510"/>
    </source>
</evidence>
<dbReference type="GO" id="GO:0005886">
    <property type="term" value="C:plasma membrane"/>
    <property type="evidence" value="ECO:0007669"/>
    <property type="project" value="UniProtKB-SubCell"/>
</dbReference>
<keyword evidence="3" id="KW-0171">Cobalt transport</keyword>
<keyword evidence="10" id="KW-0921">Nickel transport</keyword>
<keyword evidence="7 13" id="KW-0812">Transmembrane</keyword>
<organism evidence="14 15">
    <name type="scientific">Parvibaculum lavamentivorans (strain DS-1 / DSM 13023 / NCIMB 13966)</name>
    <dbReference type="NCBI Taxonomy" id="402881"/>
    <lineage>
        <taxon>Bacteria</taxon>
        <taxon>Pseudomonadati</taxon>
        <taxon>Pseudomonadota</taxon>
        <taxon>Alphaproteobacteria</taxon>
        <taxon>Hyphomicrobiales</taxon>
        <taxon>Parvibaculaceae</taxon>
        <taxon>Parvibaculum</taxon>
    </lineage>
</organism>
<dbReference type="STRING" id="402881.Plav_2202"/>
<proteinExistence type="inferred from homology"/>
<feature type="transmembrane region" description="Helical" evidence="13">
    <location>
        <begin position="216"/>
        <end position="238"/>
    </location>
</feature>
<keyword evidence="9" id="KW-0406">Ion transport</keyword>
<feature type="transmembrane region" description="Helical" evidence="13">
    <location>
        <begin position="244"/>
        <end position="271"/>
    </location>
</feature>
<reference evidence="14 15" key="1">
    <citation type="journal article" date="2011" name="Stand. Genomic Sci.">
        <title>Complete genome sequence of Parvibaculum lavamentivorans type strain (DS-1(T)).</title>
        <authorList>
            <person name="Schleheck D."/>
            <person name="Weiss M."/>
            <person name="Pitluck S."/>
            <person name="Bruce D."/>
            <person name="Land M.L."/>
            <person name="Han S."/>
            <person name="Saunders E."/>
            <person name="Tapia R."/>
            <person name="Detter C."/>
            <person name="Brettin T."/>
            <person name="Han J."/>
            <person name="Woyke T."/>
            <person name="Goodwin L."/>
            <person name="Pennacchio L."/>
            <person name="Nolan M."/>
            <person name="Cook A.M."/>
            <person name="Kjelleberg S."/>
            <person name="Thomas T."/>
        </authorList>
    </citation>
    <scope>NUCLEOTIDE SEQUENCE [LARGE SCALE GENOMIC DNA]</scope>
    <source>
        <strain evidence="15">DS-1 / DSM 13023 / NCIMB 13966</strain>
    </source>
</reference>
<keyword evidence="11 13" id="KW-0472">Membrane</keyword>
<dbReference type="HOGENOM" id="CLU_058605_0_2_5"/>
<dbReference type="InterPro" id="IPR051224">
    <property type="entry name" value="NiCoT_RcnA"/>
</dbReference>
<evidence type="ECO:0000256" key="10">
    <source>
        <dbReference type="ARBA" id="ARBA00023112"/>
    </source>
</evidence>
<evidence type="ECO:0000256" key="5">
    <source>
        <dbReference type="ARBA" id="ARBA00022475"/>
    </source>
</evidence>
<comment type="function">
    <text evidence="1">Efflux system for nickel and cobalt.</text>
</comment>
<accession>A7HV83</accession>
<evidence type="ECO:0000256" key="9">
    <source>
        <dbReference type="ARBA" id="ARBA00023065"/>
    </source>
</evidence>
<comment type="similarity">
    <text evidence="13">Belongs to the NiCoT transporter (TC 2.A.52) family.</text>
</comment>
<evidence type="ECO:0000256" key="11">
    <source>
        <dbReference type="ARBA" id="ARBA00023136"/>
    </source>
</evidence>
<sequence>MTLLLLTLAFTAIPEISVAQNPLTLPGEQAAASPGTGIFSGAAHYIMTMQQEYYRAMAAALRAVNLQQSFTAVWGLVSISFLYGIFHAAGPGHGKVIVSSYILADEREVKRGILIAFLSALAQAATAILAVGILAVILGFSHRATTDMVPLIERASFALIAGVGAWLLWRAFRGENHHEHGHVHHDHDHDTHEHDHAHIPTPADIRAAKRKGVRGMAAMILSVGLRPCTGAILVLLFAVTQGAFSIGVMSAIVMSVGTAITVSALALMTVFSKRLALRFAGGVDSPWARRVERGLKIAGGSVILLFGMMLLVASFTQPPQPLL</sequence>
<evidence type="ECO:0000256" key="13">
    <source>
        <dbReference type="RuleBase" id="RU362101"/>
    </source>
</evidence>
<evidence type="ECO:0000313" key="14">
    <source>
        <dbReference type="EMBL" id="ABS63816.1"/>
    </source>
</evidence>
<dbReference type="Pfam" id="PF03824">
    <property type="entry name" value="NicO"/>
    <property type="match status" value="1"/>
</dbReference>
<evidence type="ECO:0000256" key="2">
    <source>
        <dbReference type="ARBA" id="ARBA00004651"/>
    </source>
</evidence>
<feature type="transmembrane region" description="Helical" evidence="13">
    <location>
        <begin position="297"/>
        <end position="316"/>
    </location>
</feature>